<keyword evidence="3 6" id="KW-0812">Transmembrane</keyword>
<comment type="subcellular location">
    <subcellularLocation>
        <location evidence="1">Cell membrane</location>
        <topology evidence="1">Multi-pass membrane protein</topology>
    </subcellularLocation>
</comment>
<evidence type="ECO:0000256" key="4">
    <source>
        <dbReference type="ARBA" id="ARBA00022989"/>
    </source>
</evidence>
<dbReference type="InterPro" id="IPR018076">
    <property type="entry name" value="T2SS_GspF_dom"/>
</dbReference>
<dbReference type="RefSeq" id="WP_206290962.1">
    <property type="nucleotide sequence ID" value="NZ_CP063458.1"/>
</dbReference>
<feature type="transmembrane region" description="Helical" evidence="6">
    <location>
        <begin position="253"/>
        <end position="272"/>
    </location>
</feature>
<keyword evidence="9" id="KW-1185">Reference proteome</keyword>
<evidence type="ECO:0000313" key="8">
    <source>
        <dbReference type="EMBL" id="QOV88001.1"/>
    </source>
</evidence>
<proteinExistence type="predicted"/>
<evidence type="ECO:0000256" key="2">
    <source>
        <dbReference type="ARBA" id="ARBA00022475"/>
    </source>
</evidence>
<dbReference type="EMBL" id="CP063458">
    <property type="protein sequence ID" value="QOV88001.1"/>
    <property type="molecule type" value="Genomic_DNA"/>
</dbReference>
<gene>
    <name evidence="8" type="ORF">IPV69_17225</name>
</gene>
<feature type="transmembrane region" description="Helical" evidence="6">
    <location>
        <begin position="55"/>
        <end position="73"/>
    </location>
</feature>
<dbReference type="Pfam" id="PF00482">
    <property type="entry name" value="T2SSF"/>
    <property type="match status" value="1"/>
</dbReference>
<evidence type="ECO:0000256" key="1">
    <source>
        <dbReference type="ARBA" id="ARBA00004651"/>
    </source>
</evidence>
<sequence>MKALGIAALIGLSIVLLVWGLRGYLTRRFQRDADWIARNRQRFNPEPVDAKRWTIYYYVAFILLLLVLVFITPNPLFGVVFWLILLAVPKIIVESMWQKRRRQIDLQLPPAISSLANSLRAGLTLVQAIQRLSENAPEPIRTEFRIMANRYSFGAGIEVTIDEARDRLKSQNFNLFASALLVNREMGGDAAETLSRISRSLDKLHHMRQTVEAHTAEGRTNIKVLLVAPVILLLMMSTADAEGVKMLFTTSQGYAVLMVAGVFIAAGIFFAGKITHAEI</sequence>
<evidence type="ECO:0000256" key="5">
    <source>
        <dbReference type="ARBA" id="ARBA00023136"/>
    </source>
</evidence>
<keyword evidence="2" id="KW-1003">Cell membrane</keyword>
<name>A0A7M2WT58_9BACT</name>
<dbReference type="PANTHER" id="PTHR35007">
    <property type="entry name" value="INTEGRAL MEMBRANE PROTEIN-RELATED"/>
    <property type="match status" value="1"/>
</dbReference>
<dbReference type="AlphaFoldDB" id="A0A7M2WT58"/>
<dbReference type="Proteomes" id="UP000593765">
    <property type="component" value="Chromosome"/>
</dbReference>
<evidence type="ECO:0000313" key="9">
    <source>
        <dbReference type="Proteomes" id="UP000593765"/>
    </source>
</evidence>
<evidence type="ECO:0000256" key="6">
    <source>
        <dbReference type="SAM" id="Phobius"/>
    </source>
</evidence>
<dbReference type="InterPro" id="IPR042094">
    <property type="entry name" value="T2SS_GspF_sf"/>
</dbReference>
<dbReference type="KEGG" id="hbs:IPV69_17225"/>
<dbReference type="PANTHER" id="PTHR35007:SF1">
    <property type="entry name" value="PILUS ASSEMBLY PROTEIN"/>
    <property type="match status" value="1"/>
</dbReference>
<reference evidence="8 9" key="1">
    <citation type="submission" date="2020-10" db="EMBL/GenBank/DDBJ databases">
        <title>Wide distribution of Phycisphaera-like planctomycetes from WD2101 soil group in peatlands and genome analysis of the first cultivated representative.</title>
        <authorList>
            <person name="Dedysh S.N."/>
            <person name="Beletsky A.V."/>
            <person name="Ivanova A."/>
            <person name="Kulichevskaya I.S."/>
            <person name="Suzina N.E."/>
            <person name="Philippov D.A."/>
            <person name="Rakitin A.L."/>
            <person name="Mardanov A.V."/>
            <person name="Ravin N.V."/>
        </authorList>
    </citation>
    <scope>NUCLEOTIDE SEQUENCE [LARGE SCALE GENOMIC DNA]</scope>
    <source>
        <strain evidence="8 9">M1803</strain>
    </source>
</reference>
<organism evidence="8 9">
    <name type="scientific">Humisphaera borealis</name>
    <dbReference type="NCBI Taxonomy" id="2807512"/>
    <lineage>
        <taxon>Bacteria</taxon>
        <taxon>Pseudomonadati</taxon>
        <taxon>Planctomycetota</taxon>
        <taxon>Phycisphaerae</taxon>
        <taxon>Tepidisphaerales</taxon>
        <taxon>Tepidisphaeraceae</taxon>
        <taxon>Humisphaera</taxon>
    </lineage>
</organism>
<evidence type="ECO:0000256" key="3">
    <source>
        <dbReference type="ARBA" id="ARBA00022692"/>
    </source>
</evidence>
<feature type="transmembrane region" description="Helical" evidence="6">
    <location>
        <begin position="79"/>
        <end position="97"/>
    </location>
</feature>
<feature type="domain" description="Type II secretion system protein GspF" evidence="7">
    <location>
        <begin position="112"/>
        <end position="237"/>
    </location>
</feature>
<keyword evidence="5 6" id="KW-0472">Membrane</keyword>
<protein>
    <submittedName>
        <fullName evidence="8">Type II secretion system F family protein</fullName>
    </submittedName>
</protein>
<evidence type="ECO:0000259" key="7">
    <source>
        <dbReference type="Pfam" id="PF00482"/>
    </source>
</evidence>
<feature type="transmembrane region" description="Helical" evidence="6">
    <location>
        <begin position="224"/>
        <end position="241"/>
    </location>
</feature>
<dbReference type="GO" id="GO:0005886">
    <property type="term" value="C:plasma membrane"/>
    <property type="evidence" value="ECO:0007669"/>
    <property type="project" value="UniProtKB-SubCell"/>
</dbReference>
<keyword evidence="4 6" id="KW-1133">Transmembrane helix</keyword>
<dbReference type="Gene3D" id="1.20.81.30">
    <property type="entry name" value="Type II secretion system (T2SS), domain F"/>
    <property type="match status" value="1"/>
</dbReference>
<accession>A0A7M2WT58</accession>
<feature type="transmembrane region" description="Helical" evidence="6">
    <location>
        <begin position="6"/>
        <end position="25"/>
    </location>
</feature>